<dbReference type="RefSeq" id="WP_136869914.1">
    <property type="nucleotide sequence ID" value="NZ_SWAV01000005.1"/>
</dbReference>
<sequence length="246" mass="26446">MIYSEMSRGELIAIAGVRDARIAELEGAAVAPAVQGEPLITLQIDEPEQAANGWELGEWDVEPNATAVEAFAKRAGPGSYGLYAAPQPAEQQSFEWPKLERPAKVGAVRFDAGVSSRLVVKAAQRQYEYDVTPEKEADRIARLDGFRKAILQPAPDVDGLEHEARAMVGLLANGEWAGTHPRTDLGAALECQITKLVDRRATPDVSGLVEALETIKRVAEHPPRDKAILGIAESALAAHRKQGGDA</sequence>
<evidence type="ECO:0000313" key="1">
    <source>
        <dbReference type="EMBL" id="TKA90362.1"/>
    </source>
</evidence>
<comment type="caution">
    <text evidence="1">The sequence shown here is derived from an EMBL/GenBank/DDBJ whole genome shotgun (WGS) entry which is preliminary data.</text>
</comment>
<reference evidence="1 2" key="1">
    <citation type="submission" date="2019-04" db="EMBL/GenBank/DDBJ databases">
        <title>Crypto-aerobic microbial life in anoxic (sulfidic) marine sediments.</title>
        <authorList>
            <person name="Bhattacharya S."/>
            <person name="Roy C."/>
            <person name="Mondal N."/>
            <person name="Sarkar J."/>
            <person name="Mandal S."/>
            <person name="Rameez M.J."/>
            <person name="Ghosh W."/>
        </authorList>
    </citation>
    <scope>NUCLEOTIDE SEQUENCE [LARGE SCALE GENOMIC DNA]</scope>
    <source>
        <strain evidence="1 2">SBBB</strain>
    </source>
</reference>
<dbReference type="EMBL" id="SWAV01000005">
    <property type="protein sequence ID" value="TKA90362.1"/>
    <property type="molecule type" value="Genomic_DNA"/>
</dbReference>
<organism evidence="1 2">
    <name type="scientific">Halopseudomonas bauzanensis</name>
    <dbReference type="NCBI Taxonomy" id="653930"/>
    <lineage>
        <taxon>Bacteria</taxon>
        <taxon>Pseudomonadati</taxon>
        <taxon>Pseudomonadota</taxon>
        <taxon>Gammaproteobacteria</taxon>
        <taxon>Pseudomonadales</taxon>
        <taxon>Pseudomonadaceae</taxon>
        <taxon>Halopseudomonas</taxon>
    </lineage>
</organism>
<gene>
    <name evidence="1" type="ORF">FA869_14690</name>
</gene>
<proteinExistence type="predicted"/>
<dbReference type="Proteomes" id="UP000305198">
    <property type="component" value="Unassembled WGS sequence"/>
</dbReference>
<name>A0A4U0YES3_9GAMM</name>
<accession>A0A4U0YES3</accession>
<evidence type="ECO:0000313" key="2">
    <source>
        <dbReference type="Proteomes" id="UP000305198"/>
    </source>
</evidence>
<protein>
    <submittedName>
        <fullName evidence="1">Uncharacterized protein</fullName>
    </submittedName>
</protein>
<dbReference type="AlphaFoldDB" id="A0A4U0YES3"/>